<reference evidence="2" key="1">
    <citation type="submission" date="2020-09" db="EMBL/GenBank/DDBJ databases">
        <authorList>
            <person name="Kim M.K."/>
        </authorList>
    </citation>
    <scope>NUCLEOTIDE SEQUENCE</scope>
    <source>
        <strain evidence="2">BT702</strain>
    </source>
</reference>
<dbReference type="Proteomes" id="UP000598820">
    <property type="component" value="Unassembled WGS sequence"/>
</dbReference>
<protein>
    <recommendedName>
        <fullName evidence="4">T9SS type A sorting domain-containing protein</fullName>
    </recommendedName>
</protein>
<feature type="chain" id="PRO_5037802005" description="T9SS type A sorting domain-containing protein" evidence="1">
    <location>
        <begin position="20"/>
        <end position="116"/>
    </location>
</feature>
<evidence type="ECO:0000313" key="2">
    <source>
        <dbReference type="EMBL" id="MBD2701330.1"/>
    </source>
</evidence>
<sequence>MKKLAILMLGLTIATASFAQTTDKTPETSVSITTDQKLKLIVGRESAIATVRLLDAQGHVLYSEQADLQDGLRQNFDLTALDYGTYELSVSVGKERVVKEFVIDDKPAQKIIEVRS</sequence>
<evidence type="ECO:0008006" key="4">
    <source>
        <dbReference type="Google" id="ProtNLM"/>
    </source>
</evidence>
<evidence type="ECO:0000256" key="1">
    <source>
        <dbReference type="SAM" id="SignalP"/>
    </source>
</evidence>
<dbReference type="AlphaFoldDB" id="A0A926Y2X8"/>
<comment type="caution">
    <text evidence="2">The sequence shown here is derived from an EMBL/GenBank/DDBJ whole genome shotgun (WGS) entry which is preliminary data.</text>
</comment>
<proteinExistence type="predicted"/>
<keyword evidence="3" id="KW-1185">Reference proteome</keyword>
<dbReference type="RefSeq" id="WP_190887190.1">
    <property type="nucleotide sequence ID" value="NZ_JACWZY010000008.1"/>
</dbReference>
<gene>
    <name evidence="2" type="ORF">IC229_11825</name>
</gene>
<keyword evidence="1" id="KW-0732">Signal</keyword>
<organism evidence="2 3">
    <name type="scientific">Spirosoma profusum</name>
    <dbReference type="NCBI Taxonomy" id="2771354"/>
    <lineage>
        <taxon>Bacteria</taxon>
        <taxon>Pseudomonadati</taxon>
        <taxon>Bacteroidota</taxon>
        <taxon>Cytophagia</taxon>
        <taxon>Cytophagales</taxon>
        <taxon>Cytophagaceae</taxon>
        <taxon>Spirosoma</taxon>
    </lineage>
</organism>
<name>A0A926Y2X8_9BACT</name>
<dbReference type="EMBL" id="JACWZY010000008">
    <property type="protein sequence ID" value="MBD2701330.1"/>
    <property type="molecule type" value="Genomic_DNA"/>
</dbReference>
<accession>A0A926Y2X8</accession>
<feature type="signal peptide" evidence="1">
    <location>
        <begin position="1"/>
        <end position="19"/>
    </location>
</feature>
<evidence type="ECO:0000313" key="3">
    <source>
        <dbReference type="Proteomes" id="UP000598820"/>
    </source>
</evidence>